<dbReference type="OrthoDB" id="3606832at2"/>
<dbReference type="RefSeq" id="WP_110919219.1">
    <property type="nucleotide sequence ID" value="NZ_PNJG02000002.1"/>
</dbReference>
<evidence type="ECO:0000256" key="4">
    <source>
        <dbReference type="ARBA" id="ARBA00022723"/>
    </source>
</evidence>
<keyword evidence="5" id="KW-0276">Fatty acid metabolism</keyword>
<evidence type="ECO:0000256" key="9">
    <source>
        <dbReference type="ARBA" id="ARBA00023160"/>
    </source>
</evidence>
<dbReference type="InterPro" id="IPR012348">
    <property type="entry name" value="RNR-like"/>
</dbReference>
<keyword evidence="7" id="KW-0408">Iron</keyword>
<keyword evidence="11" id="KW-1185">Reference proteome</keyword>
<dbReference type="AlphaFoldDB" id="A0A495A9J6"/>
<dbReference type="InterPro" id="IPR009078">
    <property type="entry name" value="Ferritin-like_SF"/>
</dbReference>
<evidence type="ECO:0000256" key="2">
    <source>
        <dbReference type="ARBA" id="ARBA00008749"/>
    </source>
</evidence>
<name>A0A495A9J6_9MICC</name>
<protein>
    <submittedName>
        <fullName evidence="10">Ferritin-like domain-containing protein</fullName>
    </submittedName>
</protein>
<reference evidence="10 11" key="1">
    <citation type="submission" date="2018-10" db="EMBL/GenBank/DDBJ databases">
        <title>Kocuria tytouropygialis sp. nov., isolated from the uropygial gland of an American barn owl (Tyto furcata).</title>
        <authorList>
            <person name="Braun M.S."/>
            <person name="Wang E."/>
            <person name="Zimmermann S."/>
            <person name="Wagner H."/>
            <person name="Wink M."/>
        </authorList>
    </citation>
    <scope>NUCLEOTIDE SEQUENCE [LARGE SCALE GENOMIC DNA]</scope>
    <source>
        <strain evidence="10 11">442</strain>
    </source>
</reference>
<comment type="cofactor">
    <cofactor evidence="1">
        <name>Fe(2+)</name>
        <dbReference type="ChEBI" id="CHEBI:29033"/>
    </cofactor>
</comment>
<dbReference type="GO" id="GO:0045300">
    <property type="term" value="F:stearoyl-[ACP] desaturase activity"/>
    <property type="evidence" value="ECO:0007669"/>
    <property type="project" value="InterPro"/>
</dbReference>
<evidence type="ECO:0000313" key="11">
    <source>
        <dbReference type="Proteomes" id="UP000249516"/>
    </source>
</evidence>
<keyword evidence="8" id="KW-0443">Lipid metabolism</keyword>
<dbReference type="Pfam" id="PF03405">
    <property type="entry name" value="FA_desaturase_2"/>
    <property type="match status" value="1"/>
</dbReference>
<evidence type="ECO:0000313" key="10">
    <source>
        <dbReference type="EMBL" id="RKQ35207.1"/>
    </source>
</evidence>
<proteinExistence type="inferred from homology"/>
<evidence type="ECO:0000256" key="6">
    <source>
        <dbReference type="ARBA" id="ARBA00023002"/>
    </source>
</evidence>
<evidence type="ECO:0000256" key="5">
    <source>
        <dbReference type="ARBA" id="ARBA00022832"/>
    </source>
</evidence>
<keyword evidence="4" id="KW-0479">Metal-binding</keyword>
<dbReference type="InterPro" id="IPR005067">
    <property type="entry name" value="Fatty_acid_desaturase-2"/>
</dbReference>
<keyword evidence="6" id="KW-0560">Oxidoreductase</keyword>
<evidence type="ECO:0000256" key="1">
    <source>
        <dbReference type="ARBA" id="ARBA00001954"/>
    </source>
</evidence>
<keyword evidence="3" id="KW-0444">Lipid biosynthesis</keyword>
<comment type="similarity">
    <text evidence="2">Belongs to the fatty acid desaturase type 2 family.</text>
</comment>
<keyword evidence="9" id="KW-0275">Fatty acid biosynthesis</keyword>
<dbReference type="GO" id="GO:0046872">
    <property type="term" value="F:metal ion binding"/>
    <property type="evidence" value="ECO:0007669"/>
    <property type="project" value="UniProtKB-KW"/>
</dbReference>
<accession>A0A495A9J6</accession>
<dbReference type="Proteomes" id="UP000249516">
    <property type="component" value="Unassembled WGS sequence"/>
</dbReference>
<evidence type="ECO:0000256" key="3">
    <source>
        <dbReference type="ARBA" id="ARBA00022516"/>
    </source>
</evidence>
<evidence type="ECO:0000256" key="8">
    <source>
        <dbReference type="ARBA" id="ARBA00023098"/>
    </source>
</evidence>
<dbReference type="EMBL" id="PNJG02000002">
    <property type="protein sequence ID" value="RKQ35207.1"/>
    <property type="molecule type" value="Genomic_DNA"/>
</dbReference>
<dbReference type="Gene3D" id="1.10.620.20">
    <property type="entry name" value="Ribonucleotide Reductase, subunit A"/>
    <property type="match status" value="1"/>
</dbReference>
<gene>
    <name evidence="10" type="ORF">C1C97_008155</name>
</gene>
<dbReference type="SUPFAM" id="SSF47240">
    <property type="entry name" value="Ferritin-like"/>
    <property type="match status" value="1"/>
</dbReference>
<comment type="caution">
    <text evidence="10">The sequence shown here is derived from an EMBL/GenBank/DDBJ whole genome shotgun (WGS) entry which is preliminary data.</text>
</comment>
<organism evidence="10 11">
    <name type="scientific">Kocuria tytonis</name>
    <dbReference type="NCBI Taxonomy" id="2054280"/>
    <lineage>
        <taxon>Bacteria</taxon>
        <taxon>Bacillati</taxon>
        <taxon>Actinomycetota</taxon>
        <taxon>Actinomycetes</taxon>
        <taxon>Micrococcales</taxon>
        <taxon>Micrococcaceae</taxon>
        <taxon>Kocuria</taxon>
    </lineage>
</organism>
<evidence type="ECO:0000256" key="7">
    <source>
        <dbReference type="ARBA" id="ARBA00023004"/>
    </source>
</evidence>
<sequence length="264" mass="29952">MAFDIDRYTRQSEPVSWEDLDYSVFRENPLPPATLRTLRYMCEIEFHTVCYLRDMLVSPSRKDPQVGSFMSTWNWEEIWHGEALSHVLELHGITVKFDELKAKRVKLGWRDRISPVKQSMLSNIVGIDFVAVHMLWGSINERSTAAAYKRLASFDDSPVLTALLKRIAAQETKHIAFYTTQAQARLEDNPRAQKLARMALRTAWQPVGSGVSPESEVNHVMHHLFSGPEGRREIAAVDRYIATLPGMAGLTLLTSSLDERGVPA</sequence>
<dbReference type="GO" id="GO:0006633">
    <property type="term" value="P:fatty acid biosynthetic process"/>
    <property type="evidence" value="ECO:0007669"/>
    <property type="project" value="UniProtKB-KW"/>
</dbReference>